<dbReference type="Proteomes" id="UP000789405">
    <property type="component" value="Unassembled WGS sequence"/>
</dbReference>
<name>A0A9N9GYL7_9GLOM</name>
<proteinExistence type="predicted"/>
<comment type="caution">
    <text evidence="1">The sequence shown here is derived from an EMBL/GenBank/DDBJ whole genome shotgun (WGS) entry which is preliminary data.</text>
</comment>
<evidence type="ECO:0000313" key="1">
    <source>
        <dbReference type="EMBL" id="CAG8643759.1"/>
    </source>
</evidence>
<dbReference type="EMBL" id="CAJVPY010005470">
    <property type="protein sequence ID" value="CAG8643759.1"/>
    <property type="molecule type" value="Genomic_DNA"/>
</dbReference>
<evidence type="ECO:0000313" key="2">
    <source>
        <dbReference type="Proteomes" id="UP000789405"/>
    </source>
</evidence>
<protein>
    <submittedName>
        <fullName evidence="1">4425_t:CDS:1</fullName>
    </submittedName>
</protein>
<dbReference type="AlphaFoldDB" id="A0A9N9GYL7"/>
<sequence>MENTEEEVKIFKVMVEEYSSKGSDEMEDLSSWKKEKCDDWKENNETMSDIEYSEQENDWVEELTQN</sequence>
<keyword evidence="2" id="KW-1185">Reference proteome</keyword>
<reference evidence="1" key="1">
    <citation type="submission" date="2021-06" db="EMBL/GenBank/DDBJ databases">
        <authorList>
            <person name="Kallberg Y."/>
            <person name="Tangrot J."/>
            <person name="Rosling A."/>
        </authorList>
    </citation>
    <scope>NUCLEOTIDE SEQUENCE</scope>
    <source>
        <strain evidence="1">MA453B</strain>
    </source>
</reference>
<gene>
    <name evidence="1" type="ORF">DERYTH_LOCUS9804</name>
</gene>
<accession>A0A9N9GYL7</accession>
<organism evidence="1 2">
    <name type="scientific">Dentiscutata erythropus</name>
    <dbReference type="NCBI Taxonomy" id="1348616"/>
    <lineage>
        <taxon>Eukaryota</taxon>
        <taxon>Fungi</taxon>
        <taxon>Fungi incertae sedis</taxon>
        <taxon>Mucoromycota</taxon>
        <taxon>Glomeromycotina</taxon>
        <taxon>Glomeromycetes</taxon>
        <taxon>Diversisporales</taxon>
        <taxon>Gigasporaceae</taxon>
        <taxon>Dentiscutata</taxon>
    </lineage>
</organism>